<dbReference type="GeneID" id="93557128"/>
<dbReference type="InterPro" id="IPR002123">
    <property type="entry name" value="Plipid/glycerol_acylTrfase"/>
</dbReference>
<dbReference type="OrthoDB" id="9803035at2"/>
<evidence type="ECO:0000256" key="6">
    <source>
        <dbReference type="ARBA" id="ARBA00016139"/>
    </source>
</evidence>
<dbReference type="Pfam" id="PF01553">
    <property type="entry name" value="Acyltransferase"/>
    <property type="match status" value="1"/>
</dbReference>
<keyword evidence="9" id="KW-0444">Lipid biosynthesis</keyword>
<feature type="transmembrane region" description="Helical" evidence="10">
    <location>
        <begin position="40"/>
        <end position="62"/>
    </location>
</feature>
<dbReference type="PANTHER" id="PTHR10434:SF66">
    <property type="entry name" value="PHOSPHOLIPID_GLYCEROL ACYLTRANSFERASE DOMAIN-CONTAINING PROTEIN"/>
    <property type="match status" value="1"/>
</dbReference>
<evidence type="ECO:0000313" key="13">
    <source>
        <dbReference type="Proteomes" id="UP000003598"/>
    </source>
</evidence>
<accession>G5SQF2</accession>
<dbReference type="Proteomes" id="UP000003598">
    <property type="component" value="Unassembled WGS sequence"/>
</dbReference>
<keyword evidence="9" id="KW-1208">Phospholipid metabolism</keyword>
<dbReference type="EMBL" id="AFFY01000022">
    <property type="protein sequence ID" value="EHH00355.1"/>
    <property type="molecule type" value="Genomic_DNA"/>
</dbReference>
<evidence type="ECO:0000256" key="4">
    <source>
        <dbReference type="ARBA" id="ARBA00008655"/>
    </source>
</evidence>
<dbReference type="SMART" id="SM00563">
    <property type="entry name" value="PlsC"/>
    <property type="match status" value="1"/>
</dbReference>
<evidence type="ECO:0000256" key="5">
    <source>
        <dbReference type="ARBA" id="ARBA00013211"/>
    </source>
</evidence>
<dbReference type="InterPro" id="IPR004552">
    <property type="entry name" value="AGP_acyltrans"/>
</dbReference>
<organism evidence="12 13">
    <name type="scientific">Paraprevotella clara YIT 11840</name>
    <dbReference type="NCBI Taxonomy" id="762968"/>
    <lineage>
        <taxon>Bacteria</taxon>
        <taxon>Pseudomonadati</taxon>
        <taxon>Bacteroidota</taxon>
        <taxon>Bacteroidia</taxon>
        <taxon>Bacteroidales</taxon>
        <taxon>Prevotellaceae</taxon>
        <taxon>Paraprevotella</taxon>
    </lineage>
</organism>
<evidence type="ECO:0000256" key="9">
    <source>
        <dbReference type="RuleBase" id="RU361267"/>
    </source>
</evidence>
<keyword evidence="8 9" id="KW-0012">Acyltransferase</keyword>
<dbReference type="PATRIC" id="fig|762968.3.peg.1424"/>
<keyword evidence="7 9" id="KW-0808">Transferase</keyword>
<evidence type="ECO:0000313" key="12">
    <source>
        <dbReference type="EMBL" id="EHH00355.1"/>
    </source>
</evidence>
<comment type="catalytic activity">
    <reaction evidence="1 9">
        <text>a 1-acyl-sn-glycero-3-phosphate + an acyl-CoA = a 1,2-diacyl-sn-glycero-3-phosphate + CoA</text>
        <dbReference type="Rhea" id="RHEA:19709"/>
        <dbReference type="ChEBI" id="CHEBI:57287"/>
        <dbReference type="ChEBI" id="CHEBI:57970"/>
        <dbReference type="ChEBI" id="CHEBI:58342"/>
        <dbReference type="ChEBI" id="CHEBI:58608"/>
        <dbReference type="EC" id="2.3.1.51"/>
    </reaction>
</comment>
<evidence type="ECO:0000256" key="7">
    <source>
        <dbReference type="ARBA" id="ARBA00022679"/>
    </source>
</evidence>
<dbReference type="AlphaFoldDB" id="G5SQF2"/>
<keyword evidence="9" id="KW-0594">Phospholipid biosynthesis</keyword>
<protein>
    <recommendedName>
        <fullName evidence="6 9">1-acyl-sn-glycerol-3-phosphate acyltransferase</fullName>
        <ecNumber evidence="5 9">2.3.1.51</ecNumber>
    </recommendedName>
</protein>
<name>G5SQF2_9BACT</name>
<comment type="pathway">
    <text evidence="3">Lipid metabolism.</text>
</comment>
<feature type="domain" description="Phospholipid/glycerol acyltransferase" evidence="11">
    <location>
        <begin position="74"/>
        <end position="188"/>
    </location>
</feature>
<evidence type="ECO:0000256" key="1">
    <source>
        <dbReference type="ARBA" id="ARBA00001141"/>
    </source>
</evidence>
<proteinExistence type="inferred from homology"/>
<evidence type="ECO:0000256" key="10">
    <source>
        <dbReference type="SAM" id="Phobius"/>
    </source>
</evidence>
<dbReference type="GO" id="GO:0006654">
    <property type="term" value="P:phosphatidic acid biosynthetic process"/>
    <property type="evidence" value="ECO:0007669"/>
    <property type="project" value="TreeGrafter"/>
</dbReference>
<comment type="caution">
    <text evidence="12">The sequence shown here is derived from an EMBL/GenBank/DDBJ whole genome shotgun (WGS) entry which is preliminary data.</text>
</comment>
<comment type="similarity">
    <text evidence="4 9">Belongs to the 1-acyl-sn-glycerol-3-phosphate acyltransferase family.</text>
</comment>
<sequence>MMLLYRIYQLCIALPILLVCTMLTAIVTIIGSWIGNAHFWGYYPGKIWSIIICRVLFIPVIVRGHENVDKKTSYVFVANHQGAFDIFLIYGFLGRNFKWMMKKSLRKIFLVGKACESARHIFVDKSGPKKIQETYAKAREILKEGTSLVVFPEGARSFTGHMGVFKKGAFQLADELQLPVVPVTINGSFDILPRTKGFGFVRRSKLTLTIHHPILPKGKGPENIKETMEEAYQAVMAGLPSERQGFIKNEDQ</sequence>
<dbReference type="RefSeq" id="WP_008619521.1">
    <property type="nucleotide sequence ID" value="NZ_JH376597.1"/>
</dbReference>
<feature type="transmembrane region" description="Helical" evidence="10">
    <location>
        <begin position="74"/>
        <end position="93"/>
    </location>
</feature>
<dbReference type="SUPFAM" id="SSF69593">
    <property type="entry name" value="Glycerol-3-phosphate (1)-acyltransferase"/>
    <property type="match status" value="1"/>
</dbReference>
<keyword evidence="9" id="KW-0443">Lipid metabolism</keyword>
<gene>
    <name evidence="12" type="ORF">HMPREF9441_01590</name>
</gene>
<dbReference type="HOGENOM" id="CLU_027938_6_3_10"/>
<dbReference type="PANTHER" id="PTHR10434">
    <property type="entry name" value="1-ACYL-SN-GLYCEROL-3-PHOSPHATE ACYLTRANSFERASE"/>
    <property type="match status" value="1"/>
</dbReference>
<keyword evidence="10" id="KW-1133">Transmembrane helix</keyword>
<feature type="transmembrane region" description="Helical" evidence="10">
    <location>
        <begin position="12"/>
        <end position="34"/>
    </location>
</feature>
<comment type="pathway">
    <text evidence="2">Phospholipid metabolism; CDP-diacylglycerol biosynthesis; CDP-diacylglycerol from sn-glycerol 3-phosphate: step 2/3.</text>
</comment>
<keyword evidence="13" id="KW-1185">Reference proteome</keyword>
<dbReference type="NCBIfam" id="TIGR00530">
    <property type="entry name" value="AGP_acyltrn"/>
    <property type="match status" value="1"/>
</dbReference>
<evidence type="ECO:0000256" key="8">
    <source>
        <dbReference type="ARBA" id="ARBA00023315"/>
    </source>
</evidence>
<dbReference type="STRING" id="762968.HMPREF9441_01590"/>
<evidence type="ECO:0000259" key="11">
    <source>
        <dbReference type="SMART" id="SM00563"/>
    </source>
</evidence>
<keyword evidence="10" id="KW-0472">Membrane</keyword>
<evidence type="ECO:0000256" key="3">
    <source>
        <dbReference type="ARBA" id="ARBA00005189"/>
    </source>
</evidence>
<evidence type="ECO:0000256" key="2">
    <source>
        <dbReference type="ARBA" id="ARBA00004728"/>
    </source>
</evidence>
<dbReference type="GO" id="GO:0003841">
    <property type="term" value="F:1-acylglycerol-3-phosphate O-acyltransferase activity"/>
    <property type="evidence" value="ECO:0007669"/>
    <property type="project" value="UniProtKB-UniRule"/>
</dbReference>
<dbReference type="EC" id="2.3.1.51" evidence="5 9"/>
<keyword evidence="10" id="KW-0812">Transmembrane</keyword>
<dbReference type="GO" id="GO:0016020">
    <property type="term" value="C:membrane"/>
    <property type="evidence" value="ECO:0007669"/>
    <property type="project" value="InterPro"/>
</dbReference>
<dbReference type="eggNOG" id="COG0204">
    <property type="taxonomic scope" value="Bacteria"/>
</dbReference>
<reference evidence="12 13" key="1">
    <citation type="submission" date="2011-03" db="EMBL/GenBank/DDBJ databases">
        <authorList>
            <person name="Weinstock G."/>
            <person name="Sodergren E."/>
            <person name="Clifton S."/>
            <person name="Fulton L."/>
            <person name="Fulton B."/>
            <person name="Courtney L."/>
            <person name="Fronick C."/>
            <person name="Harrison M."/>
            <person name="Strong C."/>
            <person name="Farmer C."/>
            <person name="Delahaunty K."/>
            <person name="Markovic C."/>
            <person name="Hall O."/>
            <person name="Minx P."/>
            <person name="Tomlinson C."/>
            <person name="Mitreva M."/>
            <person name="Hou S."/>
            <person name="Chen J."/>
            <person name="Wollam A."/>
            <person name="Pepin K.H."/>
            <person name="Johnson M."/>
            <person name="Bhonagiri V."/>
            <person name="Zhang X."/>
            <person name="Suruliraj S."/>
            <person name="Warren W."/>
            <person name="Chinwalla A."/>
            <person name="Mardis E.R."/>
            <person name="Wilson R.K."/>
        </authorList>
    </citation>
    <scope>NUCLEOTIDE SEQUENCE [LARGE SCALE GENOMIC DNA]</scope>
    <source>
        <strain evidence="12 13">YIT 11840</strain>
    </source>
</reference>
<dbReference type="CDD" id="cd07989">
    <property type="entry name" value="LPLAT_AGPAT-like"/>
    <property type="match status" value="1"/>
</dbReference>
<comment type="domain">
    <text evidence="9">The HXXXXD motif is essential for acyltransferase activity and may constitute the binding site for the phosphate moiety of the glycerol-3-phosphate.</text>
</comment>